<name>A0A9Q1JR51_9CARY</name>
<keyword evidence="1" id="KW-0175">Coiled coil</keyword>
<dbReference type="PANTHER" id="PTHR34947">
    <property type="entry name" value="TRANSMEMBRANE PROTEIN"/>
    <property type="match status" value="1"/>
</dbReference>
<dbReference type="Proteomes" id="UP001153076">
    <property type="component" value="Unassembled WGS sequence"/>
</dbReference>
<keyword evidence="2" id="KW-0472">Membrane</keyword>
<keyword evidence="2" id="KW-1133">Transmembrane helix</keyword>
<organism evidence="3 4">
    <name type="scientific">Carnegiea gigantea</name>
    <dbReference type="NCBI Taxonomy" id="171969"/>
    <lineage>
        <taxon>Eukaryota</taxon>
        <taxon>Viridiplantae</taxon>
        <taxon>Streptophyta</taxon>
        <taxon>Embryophyta</taxon>
        <taxon>Tracheophyta</taxon>
        <taxon>Spermatophyta</taxon>
        <taxon>Magnoliopsida</taxon>
        <taxon>eudicotyledons</taxon>
        <taxon>Gunneridae</taxon>
        <taxon>Pentapetalae</taxon>
        <taxon>Caryophyllales</taxon>
        <taxon>Cactineae</taxon>
        <taxon>Cactaceae</taxon>
        <taxon>Cactoideae</taxon>
        <taxon>Echinocereeae</taxon>
        <taxon>Carnegiea</taxon>
    </lineage>
</organism>
<evidence type="ECO:0000313" key="3">
    <source>
        <dbReference type="EMBL" id="KAJ8429456.1"/>
    </source>
</evidence>
<feature type="transmembrane region" description="Helical" evidence="2">
    <location>
        <begin position="28"/>
        <end position="52"/>
    </location>
</feature>
<evidence type="ECO:0000256" key="1">
    <source>
        <dbReference type="SAM" id="Coils"/>
    </source>
</evidence>
<comment type="caution">
    <text evidence="3">The sequence shown here is derived from an EMBL/GenBank/DDBJ whole genome shotgun (WGS) entry which is preliminary data.</text>
</comment>
<evidence type="ECO:0000313" key="4">
    <source>
        <dbReference type="Proteomes" id="UP001153076"/>
    </source>
</evidence>
<dbReference type="AlphaFoldDB" id="A0A9Q1JR51"/>
<evidence type="ECO:0000256" key="2">
    <source>
        <dbReference type="SAM" id="Phobius"/>
    </source>
</evidence>
<feature type="transmembrane region" description="Helical" evidence="2">
    <location>
        <begin position="72"/>
        <end position="89"/>
    </location>
</feature>
<sequence length="268" mass="31486">MHHQDTKDHQTMSQTSFLCESLKKFTQLALSFSLFSLIFLHPSLILHSIHYIMSLPSKNPSQLLSAVTDKKYIFLLCNGILVFIAKYSSRTVKNQPSTQQEMMSTDHNDLLFRNYLQPSLENATLEEYVVAEEEKEEDVIRLLEAKEVMPEEELQEEDTQFLITDGGEREEDDDDEGYVREQYDNESYIEDEVKEVVLEELQELEQEEEEEEEIAEISTEELNRKFEEFIRKMKEELRIEAQQQLIMSIPTSFIFPKYGVHDILAQLI</sequence>
<proteinExistence type="predicted"/>
<protein>
    <submittedName>
        <fullName evidence="3">Uncharacterized protein</fullName>
    </submittedName>
</protein>
<reference evidence="3" key="1">
    <citation type="submission" date="2022-04" db="EMBL/GenBank/DDBJ databases">
        <title>Carnegiea gigantea Genome sequencing and assembly v2.</title>
        <authorList>
            <person name="Copetti D."/>
            <person name="Sanderson M.J."/>
            <person name="Burquez A."/>
            <person name="Wojciechowski M.F."/>
        </authorList>
    </citation>
    <scope>NUCLEOTIDE SEQUENCE</scope>
    <source>
        <strain evidence="3">SGP5-SGP5p</strain>
        <tissue evidence="3">Aerial part</tissue>
    </source>
</reference>
<keyword evidence="4" id="KW-1185">Reference proteome</keyword>
<dbReference type="OrthoDB" id="1727102at2759"/>
<dbReference type="EMBL" id="JAKOGI010000892">
    <property type="protein sequence ID" value="KAJ8429456.1"/>
    <property type="molecule type" value="Genomic_DNA"/>
</dbReference>
<accession>A0A9Q1JR51</accession>
<feature type="coiled-coil region" evidence="1">
    <location>
        <begin position="190"/>
        <end position="225"/>
    </location>
</feature>
<keyword evidence="2" id="KW-0812">Transmembrane</keyword>
<gene>
    <name evidence="3" type="ORF">Cgig2_015308</name>
</gene>
<dbReference type="PANTHER" id="PTHR34947:SF2">
    <property type="entry name" value="TRANSMEMBRANE PROTEIN"/>
    <property type="match status" value="1"/>
</dbReference>